<comment type="subunit">
    <text evidence="6">Monomer.</text>
</comment>
<keyword evidence="1 5" id="KW-0808">Transferase</keyword>
<organism evidence="7 8">
    <name type="scientific">Catenulispora yoronensis</name>
    <dbReference type="NCBI Taxonomy" id="450799"/>
    <lineage>
        <taxon>Bacteria</taxon>
        <taxon>Bacillati</taxon>
        <taxon>Actinomycetota</taxon>
        <taxon>Actinomycetes</taxon>
        <taxon>Catenulisporales</taxon>
        <taxon>Catenulisporaceae</taxon>
        <taxon>Catenulispora</taxon>
    </lineage>
</organism>
<gene>
    <name evidence="7" type="ORF">GCM10009839_13770</name>
</gene>
<evidence type="ECO:0000313" key="8">
    <source>
        <dbReference type="Proteomes" id="UP001500751"/>
    </source>
</evidence>
<dbReference type="PRINTS" id="PR00094">
    <property type="entry name" value="ADENYLTKNASE"/>
</dbReference>
<keyword evidence="2" id="KW-0545">Nucleotide biosynthesis</keyword>
<accession>A0ABN2TRL3</accession>
<evidence type="ECO:0000256" key="6">
    <source>
        <dbReference type="RuleBase" id="RU003331"/>
    </source>
</evidence>
<comment type="catalytic activity">
    <reaction evidence="6">
        <text>AMP + ATP = 2 ADP</text>
        <dbReference type="Rhea" id="RHEA:12973"/>
        <dbReference type="ChEBI" id="CHEBI:30616"/>
        <dbReference type="ChEBI" id="CHEBI:456215"/>
        <dbReference type="ChEBI" id="CHEBI:456216"/>
        <dbReference type="EC" id="2.7.4.3"/>
    </reaction>
</comment>
<proteinExistence type="inferred from homology"/>
<keyword evidence="4 5" id="KW-0418">Kinase</keyword>
<comment type="subcellular location">
    <subcellularLocation>
        <location evidence="6">Cytoplasm</location>
    </subcellularLocation>
</comment>
<dbReference type="Gene3D" id="3.40.50.300">
    <property type="entry name" value="P-loop containing nucleotide triphosphate hydrolases"/>
    <property type="match status" value="1"/>
</dbReference>
<protein>
    <recommendedName>
        <fullName evidence="6">Adenylate kinase</fullName>
        <ecNumber evidence="6">2.7.4.3</ecNumber>
    </recommendedName>
</protein>
<comment type="similarity">
    <text evidence="5">Belongs to the adenylate kinase family.</text>
</comment>
<keyword evidence="6" id="KW-0067">ATP-binding</keyword>
<dbReference type="InterPro" id="IPR027417">
    <property type="entry name" value="P-loop_NTPase"/>
</dbReference>
<comment type="caution">
    <text evidence="7">The sequence shown here is derived from an EMBL/GenBank/DDBJ whole genome shotgun (WGS) entry which is preliminary data.</text>
</comment>
<dbReference type="EC" id="2.7.4.3" evidence="6"/>
<dbReference type="InterPro" id="IPR000850">
    <property type="entry name" value="Adenylat/UMP-CMP_kin"/>
</dbReference>
<keyword evidence="8" id="KW-1185">Reference proteome</keyword>
<dbReference type="Pfam" id="PF00406">
    <property type="entry name" value="ADK"/>
    <property type="match status" value="1"/>
</dbReference>
<dbReference type="EMBL" id="BAAAQN010000006">
    <property type="protein sequence ID" value="GAA2018791.1"/>
    <property type="molecule type" value="Genomic_DNA"/>
</dbReference>
<dbReference type="Proteomes" id="UP001500751">
    <property type="component" value="Unassembled WGS sequence"/>
</dbReference>
<evidence type="ECO:0000256" key="5">
    <source>
        <dbReference type="RuleBase" id="RU003330"/>
    </source>
</evidence>
<dbReference type="SUPFAM" id="SSF52540">
    <property type="entry name" value="P-loop containing nucleoside triphosphate hydrolases"/>
    <property type="match status" value="1"/>
</dbReference>
<name>A0ABN2TRL3_9ACTN</name>
<sequence length="239" mass="25827">MAAVTDEIPERPLPATKRPAAIAVFGPPAAGKSTLCRALLDPARVFRLREHVSGQTLRATQTTATSLGWIEPDEVARVLHEYFTSDATAPDSGDVLLDNFPGTGDQVHQWLSIMAEAAPGYRVVPVELDAEDSVLLSRAACRRVCADCEPDAAGEPRLPAAIAKANPSRCGDCGSILARRPTDEPRTLAHRILRYRRASAAIRIAFADHGLPVWTLDGSLDQQRHRALLTRLLTNEQGG</sequence>
<evidence type="ECO:0000256" key="3">
    <source>
        <dbReference type="ARBA" id="ARBA00022741"/>
    </source>
</evidence>
<reference evidence="7 8" key="1">
    <citation type="journal article" date="2019" name="Int. J. Syst. Evol. Microbiol.">
        <title>The Global Catalogue of Microorganisms (GCM) 10K type strain sequencing project: providing services to taxonomists for standard genome sequencing and annotation.</title>
        <authorList>
            <consortium name="The Broad Institute Genomics Platform"/>
            <consortium name="The Broad Institute Genome Sequencing Center for Infectious Disease"/>
            <person name="Wu L."/>
            <person name="Ma J."/>
        </authorList>
    </citation>
    <scope>NUCLEOTIDE SEQUENCE [LARGE SCALE GENOMIC DNA]</scope>
    <source>
        <strain evidence="7 8">JCM 16014</strain>
    </source>
</reference>
<evidence type="ECO:0000256" key="1">
    <source>
        <dbReference type="ARBA" id="ARBA00022679"/>
    </source>
</evidence>
<evidence type="ECO:0000256" key="4">
    <source>
        <dbReference type="ARBA" id="ARBA00022777"/>
    </source>
</evidence>
<evidence type="ECO:0000256" key="2">
    <source>
        <dbReference type="ARBA" id="ARBA00022727"/>
    </source>
</evidence>
<keyword evidence="3 6" id="KW-0547">Nucleotide-binding</keyword>
<evidence type="ECO:0000313" key="7">
    <source>
        <dbReference type="EMBL" id="GAA2018791.1"/>
    </source>
</evidence>